<feature type="active site" description="Nucleophile" evidence="5">
    <location>
        <position position="38"/>
    </location>
</feature>
<dbReference type="Gene3D" id="3.30.2350.10">
    <property type="entry name" value="Pseudouridine synthase"/>
    <property type="match status" value="1"/>
</dbReference>
<dbReference type="EMBL" id="MGDB01000060">
    <property type="protein sequence ID" value="OGL41986.1"/>
    <property type="molecule type" value="Genomic_DNA"/>
</dbReference>
<dbReference type="NCBIfam" id="TIGR00431">
    <property type="entry name" value="TruB"/>
    <property type="match status" value="1"/>
</dbReference>
<dbReference type="Proteomes" id="UP000178526">
    <property type="component" value="Unassembled WGS sequence"/>
</dbReference>
<evidence type="ECO:0000256" key="2">
    <source>
        <dbReference type="ARBA" id="ARBA00005642"/>
    </source>
</evidence>
<dbReference type="HAMAP" id="MF_01080">
    <property type="entry name" value="TruB_bact"/>
    <property type="match status" value="1"/>
</dbReference>
<dbReference type="PANTHER" id="PTHR13767:SF2">
    <property type="entry name" value="PSEUDOURIDYLATE SYNTHASE TRUB1"/>
    <property type="match status" value="1"/>
</dbReference>
<dbReference type="Pfam" id="PF01509">
    <property type="entry name" value="TruB_N"/>
    <property type="match status" value="1"/>
</dbReference>
<accession>A0A1F7RK91</accession>
<evidence type="ECO:0000313" key="9">
    <source>
        <dbReference type="Proteomes" id="UP000178526"/>
    </source>
</evidence>
<dbReference type="InterPro" id="IPR020103">
    <property type="entry name" value="PsdUridine_synth_cat_dom_sf"/>
</dbReference>
<dbReference type="SUPFAM" id="SSF55120">
    <property type="entry name" value="Pseudouridine synthase"/>
    <property type="match status" value="1"/>
</dbReference>
<organism evidence="8 9">
    <name type="scientific">Candidatus Schekmanbacteria bacterium GWA2_38_11</name>
    <dbReference type="NCBI Taxonomy" id="1817876"/>
    <lineage>
        <taxon>Bacteria</taxon>
        <taxon>Candidatus Schekmaniibacteriota</taxon>
    </lineage>
</organism>
<feature type="domain" description="Pseudouridine synthase II N-terminal" evidence="6">
    <location>
        <begin position="23"/>
        <end position="171"/>
    </location>
</feature>
<dbReference type="InterPro" id="IPR002501">
    <property type="entry name" value="PsdUridine_synth_N"/>
</dbReference>
<dbReference type="AlphaFoldDB" id="A0A1F7RK91"/>
<evidence type="ECO:0000259" key="7">
    <source>
        <dbReference type="Pfam" id="PF16198"/>
    </source>
</evidence>
<gene>
    <name evidence="5" type="primary">truB</name>
    <name evidence="8" type="ORF">A2042_05980</name>
</gene>
<protein>
    <recommendedName>
        <fullName evidence="5">tRNA pseudouridine synthase B</fullName>
        <ecNumber evidence="5">5.4.99.25</ecNumber>
    </recommendedName>
    <alternativeName>
        <fullName evidence="5">tRNA pseudouridine(55) synthase</fullName>
        <shortName evidence="5">Psi55 synthase</shortName>
    </alternativeName>
    <alternativeName>
        <fullName evidence="5">tRNA pseudouridylate synthase</fullName>
    </alternativeName>
    <alternativeName>
        <fullName evidence="5">tRNA-uridine isomerase</fullName>
    </alternativeName>
</protein>
<evidence type="ECO:0000256" key="1">
    <source>
        <dbReference type="ARBA" id="ARBA00000385"/>
    </source>
</evidence>
<evidence type="ECO:0000313" key="8">
    <source>
        <dbReference type="EMBL" id="OGL41986.1"/>
    </source>
</evidence>
<comment type="function">
    <text evidence="5">Responsible for synthesis of pseudouridine from uracil-55 in the psi GC loop of transfer RNAs.</text>
</comment>
<comment type="catalytic activity">
    <reaction evidence="1 5">
        <text>uridine(55) in tRNA = pseudouridine(55) in tRNA</text>
        <dbReference type="Rhea" id="RHEA:42532"/>
        <dbReference type="Rhea" id="RHEA-COMP:10101"/>
        <dbReference type="Rhea" id="RHEA-COMP:10102"/>
        <dbReference type="ChEBI" id="CHEBI:65314"/>
        <dbReference type="ChEBI" id="CHEBI:65315"/>
        <dbReference type="EC" id="5.4.99.25"/>
    </reaction>
</comment>
<name>A0A1F7RK91_9BACT</name>
<evidence type="ECO:0000256" key="5">
    <source>
        <dbReference type="HAMAP-Rule" id="MF_01080"/>
    </source>
</evidence>
<dbReference type="GO" id="GO:0160148">
    <property type="term" value="F:tRNA pseudouridine(55) synthase activity"/>
    <property type="evidence" value="ECO:0007669"/>
    <property type="project" value="UniProtKB-EC"/>
</dbReference>
<dbReference type="GO" id="GO:0031119">
    <property type="term" value="P:tRNA pseudouridine synthesis"/>
    <property type="evidence" value="ECO:0007669"/>
    <property type="project" value="UniProtKB-UniRule"/>
</dbReference>
<dbReference type="CDD" id="cd02573">
    <property type="entry name" value="PseudoU_synth_EcTruB"/>
    <property type="match status" value="1"/>
</dbReference>
<dbReference type="GO" id="GO:1990481">
    <property type="term" value="P:mRNA pseudouridine synthesis"/>
    <property type="evidence" value="ECO:0007669"/>
    <property type="project" value="TreeGrafter"/>
</dbReference>
<dbReference type="GO" id="GO:0003723">
    <property type="term" value="F:RNA binding"/>
    <property type="evidence" value="ECO:0007669"/>
    <property type="project" value="InterPro"/>
</dbReference>
<dbReference type="InterPro" id="IPR032819">
    <property type="entry name" value="TruB_C"/>
</dbReference>
<evidence type="ECO:0000256" key="3">
    <source>
        <dbReference type="ARBA" id="ARBA00022694"/>
    </source>
</evidence>
<dbReference type="Pfam" id="PF16198">
    <property type="entry name" value="TruB_C_2"/>
    <property type="match status" value="1"/>
</dbReference>
<keyword evidence="3 5" id="KW-0819">tRNA processing</keyword>
<dbReference type="EC" id="5.4.99.25" evidence="5"/>
<comment type="similarity">
    <text evidence="2 5">Belongs to the pseudouridine synthase TruB family. Type 1 subfamily.</text>
</comment>
<reference evidence="8 9" key="1">
    <citation type="journal article" date="2016" name="Nat. Commun.">
        <title>Thousands of microbial genomes shed light on interconnected biogeochemical processes in an aquifer system.</title>
        <authorList>
            <person name="Anantharaman K."/>
            <person name="Brown C.T."/>
            <person name="Hug L.A."/>
            <person name="Sharon I."/>
            <person name="Castelle C.J."/>
            <person name="Probst A.J."/>
            <person name="Thomas B.C."/>
            <person name="Singh A."/>
            <person name="Wilkins M.J."/>
            <person name="Karaoz U."/>
            <person name="Brodie E.L."/>
            <person name="Williams K.H."/>
            <person name="Hubbard S.S."/>
            <person name="Banfield J.F."/>
        </authorList>
    </citation>
    <scope>NUCLEOTIDE SEQUENCE [LARGE SCALE GENOMIC DNA]</scope>
</reference>
<evidence type="ECO:0000259" key="6">
    <source>
        <dbReference type="Pfam" id="PF01509"/>
    </source>
</evidence>
<sequence>MDGAFNIYKEKGVSSFYVVKRLRRILGVKKCGHAGTLDPAAEGVIPVCVGKGTKAVSFLQDGEKSYEAVIRFGISTDTQDTDGKIIRQCDTGEIDIKKIKEALERFTGPQEQIPPMFSALRFKGRRLYHFAREGKEVPRKPRRINIYEIKLLDFSFPDLKILVRCSKGTYIRTLASDIGDYFGCGAHLFSLKRVKVGSFSIENSLRIEEVQELVKEGRINEKIYLVEDLLKGRD</sequence>
<dbReference type="InterPro" id="IPR014780">
    <property type="entry name" value="tRNA_psdUridine_synth_TruB"/>
</dbReference>
<keyword evidence="4 5" id="KW-0413">Isomerase</keyword>
<feature type="domain" description="tRNA pseudouridylate synthase B C-terminal" evidence="7">
    <location>
        <begin position="172"/>
        <end position="222"/>
    </location>
</feature>
<comment type="caution">
    <text evidence="8">The sequence shown here is derived from an EMBL/GenBank/DDBJ whole genome shotgun (WGS) entry which is preliminary data.</text>
</comment>
<dbReference type="PANTHER" id="PTHR13767">
    <property type="entry name" value="TRNA-PSEUDOURIDINE SYNTHASE"/>
    <property type="match status" value="1"/>
</dbReference>
<proteinExistence type="inferred from homology"/>
<evidence type="ECO:0000256" key="4">
    <source>
        <dbReference type="ARBA" id="ARBA00023235"/>
    </source>
</evidence>